<proteinExistence type="predicted"/>
<sequence length="1536" mass="168344">MLDRLPPSPHLRILIIFISYVLCPMTHADPPAWWTEVGTDGHAAINDEAPEGNPLAVANIGQAKFMAKRALEALRAVSSGTADIVEAELVGPGKIIPSWTPPTPGTPLSKAQLSPLLVGQLKAIAHPFYTALHDMDSEWLYSEMTENGTADLANLDHYFPWTQGSQDDKDKAIASIGQLKAVFSLRFENLQQTLTEDDEGVPDEEVVTEITNDGTQPEYIPAPGAPPPSTYAAASTSRPYVIQFKKAKKTLRKHGLKPLHPGSENDNRRYLKFIRRYFVTNYYRYRLQSPIWRVGHRIANGYAINDFTQDSEDSLTVDPRTGVATQSGFLKTYWWENGHFDPSETGAHGPAPYTPSDNQYSWWFLTNNWFPDTFWEYEVPPYVHSSNHQFDGPAYMNFEQMMMDENTLENVIYNSFAYPPAYPSKWTNGNPTAEWKVRKDGLGVTYGKVKFRFKSTSSAKVPVTAKVVFKPRGGGPKEVVKTVSWNRGTVSKEVVIDPQKLKFRVEGTFHIELGTMNFQPDVDQENLPPGRRIIIVADQKDVGGGSPAEIASPELEFPGMDDSWFDGSNITLTKESGTGSVRFSTVNGTIPMGSSSNLAATYFHSGGSGYNKDWNINGIDPGPLTLKARYKKGGLTLFVVKNLTVIAGDLDIDSDNTGIIESTVAEENTENDLKNKPGKIILVQPDSQNDSDGIPDSINGMTEIKVRASGFASSDKIKFIYTGSDPAGTTSSTSGAVTSYQNGLGLLRLWKKQNGGLPTSQSAYIQPGRTYTLAELGITSDAPVSFFVQGVSPVLAKTSIKCEMSKDGVVVEDTVGLTLIPSQAVSRDKFLAGSFEIPAGWDNLEMEFAGPNENLGKYGGFLGGGTTRIHNKVEDIMNPADTPLQPAGQKVWFVRDSTNSRRIHYYTCFNSVGNVQIKLYLNNATTPIGTIHHLLTAAPDFASTIAYVDAWVKGSAFNWPGAENPPGVLATPPAGGQAASMLDGEIDNLTRACLIPFFNVINQVEGLAAVATGLFDGVKSGLQDDWMTVMLIKQGLMFGGNWAWQQAETELQEWRTNPVKRATELKQLADRICQEFVFAPLQQIQQDLSTWEGFQKRAWRTWDSIKGGTQQAWTVTKNVWASLVDGLTGWADDFCGRMMLGAEKTHWQNAPWAKDPLLADINSATRQVSYNFGYIFGYLSEQVAITALTAGSSKLAQVAAKGGAALSGSLAKRTLAAVASRAHLLKRLLAEAVQLPAEFAPAFQRGFSAASTGPTGVGIPLSAMEIMQEGANAGKLVWREYVDNLVGKTNIRQLVKQGGEGIIERQFARLITILGDEFTAEIGRNFLKVADDFILVKKADGTVDEFFEGFFKSMEGNPSLMKHADDMSVKVGGSLEPLSPNAKARLKQILSDPDPGNPWKLDTPEEWNPDNIPVPSNFYARGLLLELQQFKKIYKPAGFLHHPTAAGYDYYSTALDRYVQMKTLKNPDGAASAMKKAIDGLIGATPAGSTLQLHIVKRPGTTSEALKQAIADHIETKPQLIQERFLQTIITEFSYP</sequence>
<reference evidence="1" key="1">
    <citation type="submission" date="2021-01" db="EMBL/GenBank/DDBJ databases">
        <title>Modified the classification status of verrucomicrobia.</title>
        <authorList>
            <person name="Feng X."/>
        </authorList>
    </citation>
    <scope>NUCLEOTIDE SEQUENCE</scope>
    <source>
        <strain evidence="1">JCM 18052</strain>
    </source>
</reference>
<comment type="caution">
    <text evidence="1">The sequence shown here is derived from an EMBL/GenBank/DDBJ whole genome shotgun (WGS) entry which is preliminary data.</text>
</comment>
<dbReference type="EMBL" id="JAENIK010000001">
    <property type="protein sequence ID" value="MBK1814054.1"/>
    <property type="molecule type" value="Genomic_DNA"/>
</dbReference>
<evidence type="ECO:0000313" key="2">
    <source>
        <dbReference type="Proteomes" id="UP000600139"/>
    </source>
</evidence>
<organism evidence="1 2">
    <name type="scientific">Luteolibacter yonseiensis</name>
    <dbReference type="NCBI Taxonomy" id="1144680"/>
    <lineage>
        <taxon>Bacteria</taxon>
        <taxon>Pseudomonadati</taxon>
        <taxon>Verrucomicrobiota</taxon>
        <taxon>Verrucomicrobiia</taxon>
        <taxon>Verrucomicrobiales</taxon>
        <taxon>Verrucomicrobiaceae</taxon>
        <taxon>Luteolibacter</taxon>
    </lineage>
</organism>
<evidence type="ECO:0000313" key="1">
    <source>
        <dbReference type="EMBL" id="MBK1814054.1"/>
    </source>
</evidence>
<dbReference type="Proteomes" id="UP000600139">
    <property type="component" value="Unassembled WGS sequence"/>
</dbReference>
<name>A0A934R2G8_9BACT</name>
<keyword evidence="2" id="KW-1185">Reference proteome</keyword>
<gene>
    <name evidence="1" type="ORF">JIN84_00335</name>
</gene>
<dbReference type="RefSeq" id="WP_200349020.1">
    <property type="nucleotide sequence ID" value="NZ_JAENIK010000001.1"/>
</dbReference>
<protein>
    <submittedName>
        <fullName evidence="1">Uncharacterized protein</fullName>
    </submittedName>
</protein>
<accession>A0A934R2G8</accession>